<evidence type="ECO:0000313" key="2">
    <source>
        <dbReference type="EMBL" id="EOM78357.1"/>
    </source>
</evidence>
<dbReference type="AlphaFoldDB" id="R7WSW3"/>
<sequence>MDGRRWLTVEGPARILSDAESVRDAERRYARRYREPRPNPQRVVLEVTVTRWLAAPSLRA</sequence>
<dbReference type="Proteomes" id="UP000013525">
    <property type="component" value="Unassembled WGS sequence"/>
</dbReference>
<comment type="caution">
    <text evidence="2">The sequence shown here is derived from an EMBL/GenBank/DDBJ whole genome shotgun (WGS) entry which is preliminary data.</text>
</comment>
<evidence type="ECO:0000259" key="1">
    <source>
        <dbReference type="Pfam" id="PF01243"/>
    </source>
</evidence>
<feature type="domain" description="Pyridoxamine 5'-phosphate oxidase N-terminal" evidence="1">
    <location>
        <begin position="6"/>
        <end position="53"/>
    </location>
</feature>
<name>R7WSW3_9NOCA</name>
<dbReference type="Pfam" id="PF01243">
    <property type="entry name" value="PNPOx_N"/>
    <property type="match status" value="1"/>
</dbReference>
<reference evidence="2 3" key="1">
    <citation type="journal article" date="2013" name="Genome Announc.">
        <title>Draft Genome Sequence of Rhodococcus rhodnii Strain LMG5362, a Symbiont of Rhodnius prolixus (Hemiptera, Reduviidae, Triatominae), the Principle Vector of Trypanosoma cruzi.</title>
        <authorList>
            <person name="Pachebat J.A."/>
            <person name="van Keulen G."/>
            <person name="Whitten M.M."/>
            <person name="Girdwood S."/>
            <person name="Del Sol R."/>
            <person name="Dyson P.J."/>
            <person name="Facey P.D."/>
        </authorList>
    </citation>
    <scope>NUCLEOTIDE SEQUENCE [LARGE SCALE GENOMIC DNA]</scope>
    <source>
        <strain evidence="2 3">LMG 5362</strain>
    </source>
</reference>
<dbReference type="InterPro" id="IPR012349">
    <property type="entry name" value="Split_barrel_FMN-bd"/>
</dbReference>
<keyword evidence="3" id="KW-1185">Reference proteome</keyword>
<evidence type="ECO:0000313" key="3">
    <source>
        <dbReference type="Proteomes" id="UP000013525"/>
    </source>
</evidence>
<dbReference type="PATRIC" id="fig|1273125.3.peg.184"/>
<dbReference type="Gene3D" id="2.30.110.10">
    <property type="entry name" value="Electron Transport, Fmn-binding Protein, Chain A"/>
    <property type="match status" value="1"/>
</dbReference>
<dbReference type="EMBL" id="APMY01000004">
    <property type="protein sequence ID" value="EOM78357.1"/>
    <property type="molecule type" value="Genomic_DNA"/>
</dbReference>
<protein>
    <recommendedName>
        <fullName evidence="1">Pyridoxamine 5'-phosphate oxidase N-terminal domain-containing protein</fullName>
    </recommendedName>
</protein>
<dbReference type="InterPro" id="IPR011576">
    <property type="entry name" value="Pyridox_Oxase_N"/>
</dbReference>
<gene>
    <name evidence="2" type="ORF">Rrhod_0185</name>
</gene>
<accession>R7WSW3</accession>
<organism evidence="2 3">
    <name type="scientific">Rhodococcus rhodnii LMG 5362</name>
    <dbReference type="NCBI Taxonomy" id="1273125"/>
    <lineage>
        <taxon>Bacteria</taxon>
        <taxon>Bacillati</taxon>
        <taxon>Actinomycetota</taxon>
        <taxon>Actinomycetes</taxon>
        <taxon>Mycobacteriales</taxon>
        <taxon>Nocardiaceae</taxon>
        <taxon>Rhodococcus</taxon>
    </lineage>
</organism>
<dbReference type="eggNOG" id="COG3871">
    <property type="taxonomic scope" value="Bacteria"/>
</dbReference>
<proteinExistence type="predicted"/>
<dbReference type="SUPFAM" id="SSF50475">
    <property type="entry name" value="FMN-binding split barrel"/>
    <property type="match status" value="1"/>
</dbReference>